<gene>
    <name evidence="1" type="ORF">L3Q82_024810</name>
</gene>
<keyword evidence="2" id="KW-1185">Reference proteome</keyword>
<comment type="caution">
    <text evidence="1">The sequence shown here is derived from an EMBL/GenBank/DDBJ whole genome shotgun (WGS) entry which is preliminary data.</text>
</comment>
<organism evidence="1 2">
    <name type="scientific">Scortum barcoo</name>
    <name type="common">barcoo grunter</name>
    <dbReference type="NCBI Taxonomy" id="214431"/>
    <lineage>
        <taxon>Eukaryota</taxon>
        <taxon>Metazoa</taxon>
        <taxon>Chordata</taxon>
        <taxon>Craniata</taxon>
        <taxon>Vertebrata</taxon>
        <taxon>Euteleostomi</taxon>
        <taxon>Actinopterygii</taxon>
        <taxon>Neopterygii</taxon>
        <taxon>Teleostei</taxon>
        <taxon>Neoteleostei</taxon>
        <taxon>Acanthomorphata</taxon>
        <taxon>Eupercaria</taxon>
        <taxon>Centrarchiformes</taxon>
        <taxon>Terapontoidei</taxon>
        <taxon>Terapontidae</taxon>
        <taxon>Scortum</taxon>
    </lineage>
</organism>
<evidence type="ECO:0000313" key="2">
    <source>
        <dbReference type="Proteomes" id="UP000831701"/>
    </source>
</evidence>
<evidence type="ECO:0000313" key="1">
    <source>
        <dbReference type="EMBL" id="KAI3370005.1"/>
    </source>
</evidence>
<accession>A0ACB8WQG5</accession>
<protein>
    <submittedName>
        <fullName evidence="1">Uncharacterized protein</fullName>
    </submittedName>
</protein>
<reference evidence="1" key="1">
    <citation type="submission" date="2022-04" db="EMBL/GenBank/DDBJ databases">
        <title>Jade perch genome.</title>
        <authorList>
            <person name="Chao B."/>
        </authorList>
    </citation>
    <scope>NUCLEOTIDE SEQUENCE</scope>
    <source>
        <strain evidence="1">CB-2022</strain>
    </source>
</reference>
<dbReference type="EMBL" id="CM041537">
    <property type="protein sequence ID" value="KAI3370005.1"/>
    <property type="molecule type" value="Genomic_DNA"/>
</dbReference>
<dbReference type="Proteomes" id="UP000831701">
    <property type="component" value="Chromosome 7"/>
</dbReference>
<name>A0ACB8WQG5_9TELE</name>
<proteinExistence type="predicted"/>
<sequence>MWSHEEVKTKGGAVVEIFSGQGKDPVAKWKLCGGPSAIHKEYDKEVKGFVYCLEGSSQTVKMQMPENGRMSLGLLQRFLVLQVNIPQCKDFSIELAITDSEHLKRRLHLSTVHKELSATLLHAKIPFVGLKRNIWSTLCIDLVSFTGELFKGFLALDGITLFATCKVRRIFTMKTEPTGMSEDDVFLSGAGLMDLIPRSCRFPPDVHHVTQVLNMENLQKADLRAGMMSSDCGRDMSSFSTLSVHLAQRSLCYRAYPVCFVEWKCLLSALMGIRHKVCFAVGVSGVPDQTTTARLTSYRRARQLSVLHTDSSSRVSGPPPQTGGKGSAPLDGMDRSGLFISNTGSLSSRMNQKVTTESQITANMSENLSHGEPSHILLEAFLMLRVLNVGTPSSLQPHRPKDRVSDKQGSKKPRVHSAGRERLASSAPQDDVPGDRRKRSATREKCTPPSSRQESRQQPLTLAEKTKHLTADESSCSPAKESSGAAPTPAETLSSSFRPHLSWDLQVWSSWESNQGFEPQLALPEKVFTFSSHPHSPKRGHGQGDQEKMEVEDGQAQSKSARRHEAQLEDDFIGSESDEDKSYTTFQHQRSGVGSDPATARPPSPALDVQLEIHSESHNMDQTTLKELRPDATCMHSPSSGRAEPAGIVPTRCLSPSTTPGRQEHNCGCHGSKAVNQDGDVNCSVLLSRSLLQEVELDHSTLHKDKDNNTQRPVDSSDGGSHLLSSLRIHGDDDEELRMLASLRREQEEDECRASGLSASQIHQCNVSISMSSDDASTWTHISVPANQGHHYQKEMNPLLQSNPREWMDVLSPPIMPPSQQRRPRDTDNYHDDFLKKKKGGVVKMPFATGESDPEAGLRLHPGIIASVIFVSMAAAVAAALIIRKYCFPVNEATYRYSQLRRMEDQGSAVTEEDGDRGPRTVGEESDEGLITQIKSNRSSKQVNSMMLELVSLTLQSVNCMFDHLSATSEGLFLSPFPATPSPEPKCFLSRVCPPDHFAVHIRSGAANVVGPKICFDGKIIMSHVLNNVGPGLNIVVVNGETGAVEKSGYLNMRDGNPEDILAYLKEIKPGMIVLVASFDDVTKKMTNEMREVFAGMGSTLITSVKLRDSWVFAGRAGAKNKSLFEKVSEPPRCTFICSICQAVNDEKTNIYEGWPDMVEVGGCFPRTLTDGHTP</sequence>